<dbReference type="SUPFAM" id="SSF109998">
    <property type="entry name" value="Triger factor/SurA peptide-binding domain-like"/>
    <property type="match status" value="1"/>
</dbReference>
<dbReference type="Pfam" id="PF09312">
    <property type="entry name" value="SurA_N"/>
    <property type="match status" value="1"/>
</dbReference>
<name>K9GY57_9PROT</name>
<evidence type="ECO:0000256" key="7">
    <source>
        <dbReference type="ARBA" id="ARBA00030642"/>
    </source>
</evidence>
<evidence type="ECO:0000256" key="6">
    <source>
        <dbReference type="ARBA" id="ARBA00023235"/>
    </source>
</evidence>
<organism evidence="12 13">
    <name type="scientific">Caenispirillum salinarum AK4</name>
    <dbReference type="NCBI Taxonomy" id="1238182"/>
    <lineage>
        <taxon>Bacteria</taxon>
        <taxon>Pseudomonadati</taxon>
        <taxon>Pseudomonadota</taxon>
        <taxon>Alphaproteobacteria</taxon>
        <taxon>Rhodospirillales</taxon>
        <taxon>Novispirillaceae</taxon>
        <taxon>Caenispirillum</taxon>
    </lineage>
</organism>
<dbReference type="InterPro" id="IPR046357">
    <property type="entry name" value="PPIase_dom_sf"/>
</dbReference>
<dbReference type="InterPro" id="IPR000297">
    <property type="entry name" value="PPIase_PpiC"/>
</dbReference>
<protein>
    <recommendedName>
        <fullName evidence="1">Parvulin-like PPIase</fullName>
    </recommendedName>
    <alternativeName>
        <fullName evidence="7">Peptidyl-prolyl cis-trans isomerase plp</fullName>
    </alternativeName>
    <alternativeName>
        <fullName evidence="8">Rotamase plp</fullName>
    </alternativeName>
</protein>
<dbReference type="EMBL" id="ANHY01000009">
    <property type="protein sequence ID" value="EKV30177.1"/>
    <property type="molecule type" value="Genomic_DNA"/>
</dbReference>
<dbReference type="SUPFAM" id="SSF54534">
    <property type="entry name" value="FKBP-like"/>
    <property type="match status" value="1"/>
</dbReference>
<accession>K9GY57</accession>
<dbReference type="InterPro" id="IPR015391">
    <property type="entry name" value="SurA_N"/>
</dbReference>
<keyword evidence="6 9" id="KW-0413">Isomerase</keyword>
<gene>
    <name evidence="12" type="ORF">C882_4577</name>
</gene>
<dbReference type="Gene3D" id="3.10.50.40">
    <property type="match status" value="1"/>
</dbReference>
<dbReference type="PROSITE" id="PS50198">
    <property type="entry name" value="PPIC_PPIASE_2"/>
    <property type="match status" value="1"/>
</dbReference>
<dbReference type="GO" id="GO:0003755">
    <property type="term" value="F:peptidyl-prolyl cis-trans isomerase activity"/>
    <property type="evidence" value="ECO:0007669"/>
    <property type="project" value="UniProtKB-KW"/>
</dbReference>
<feature type="chain" id="PRO_5007921341" description="Parvulin-like PPIase" evidence="10">
    <location>
        <begin position="40"/>
        <end position="446"/>
    </location>
</feature>
<sequence length="446" mass="47646">MSIHTASPRSAAPAPRHRARRIAAAGLAAALLLSATPLAPGALPLSASPAAAQDIQRIAAVVNQDAVSLRDIITRMDFIIATSNLPDSQETRQRLLPQVLQGLIGEALRMQEAERLGIEVSESDMAEGIRQVEAQNNLAPGALRQQMTQAGIPFGTFERQVRAEIAWIKVVQSSLAGRVTVSEAEVDARLEQLKEAQGKPEALLAQIYLPVEDPTREAEVRQAAERLAQQIASGANFRALAQQFSRDPSAARGGDMGWIPLPTLEPELRQAIAETPENRITPPIRTAAGYTILLVRGKRVAGAQAPARQGLELAQIMLPDTGANAMPEERRAALTERAQATRSCEEFVALAEDIGTPGSGRVGSVTLGDLPEAVAAAVSNLPEEQASRSVPVAGGEVVAMICDRGGSGGLPDREAVRQQIKQEKVESLSQRRLRDLRRAAIVDVRL</sequence>
<evidence type="ECO:0000256" key="3">
    <source>
        <dbReference type="ARBA" id="ARBA00022764"/>
    </source>
</evidence>
<reference evidence="12 13" key="1">
    <citation type="journal article" date="2013" name="Genome Announc.">
        <title>Draft Genome Sequence of an Alphaproteobacterium, Caenispirillum salinarum AK4(T), Isolated from a Solar Saltern.</title>
        <authorList>
            <person name="Khatri I."/>
            <person name="Singh A."/>
            <person name="Korpole S."/>
            <person name="Pinnaka A.K."/>
            <person name="Subramanian S."/>
        </authorList>
    </citation>
    <scope>NUCLEOTIDE SEQUENCE [LARGE SCALE GENOMIC DNA]</scope>
    <source>
        <strain evidence="12 13">AK4</strain>
    </source>
</reference>
<evidence type="ECO:0000256" key="10">
    <source>
        <dbReference type="SAM" id="SignalP"/>
    </source>
</evidence>
<evidence type="ECO:0000259" key="11">
    <source>
        <dbReference type="PROSITE" id="PS50198"/>
    </source>
</evidence>
<keyword evidence="4 9" id="KW-0697">Rotamase</keyword>
<dbReference type="Proteomes" id="UP000009881">
    <property type="component" value="Unassembled WGS sequence"/>
</dbReference>
<dbReference type="STRING" id="1238182.C882_4577"/>
<feature type="signal peptide" evidence="10">
    <location>
        <begin position="1"/>
        <end position="39"/>
    </location>
</feature>
<evidence type="ECO:0000256" key="9">
    <source>
        <dbReference type="PROSITE-ProRule" id="PRU00278"/>
    </source>
</evidence>
<evidence type="ECO:0000256" key="2">
    <source>
        <dbReference type="ARBA" id="ARBA00022729"/>
    </source>
</evidence>
<dbReference type="AlphaFoldDB" id="K9GY57"/>
<evidence type="ECO:0000256" key="1">
    <source>
        <dbReference type="ARBA" id="ARBA00018370"/>
    </source>
</evidence>
<evidence type="ECO:0000313" key="13">
    <source>
        <dbReference type="Proteomes" id="UP000009881"/>
    </source>
</evidence>
<feature type="domain" description="PpiC" evidence="11">
    <location>
        <begin position="199"/>
        <end position="297"/>
    </location>
</feature>
<dbReference type="InterPro" id="IPR050280">
    <property type="entry name" value="OMP_Chaperone_SurA"/>
</dbReference>
<evidence type="ECO:0000256" key="4">
    <source>
        <dbReference type="ARBA" id="ARBA00023110"/>
    </source>
</evidence>
<dbReference type="InterPro" id="IPR027304">
    <property type="entry name" value="Trigger_fact/SurA_dom_sf"/>
</dbReference>
<evidence type="ECO:0000256" key="8">
    <source>
        <dbReference type="ARBA" id="ARBA00031484"/>
    </source>
</evidence>
<evidence type="ECO:0000256" key="5">
    <source>
        <dbReference type="ARBA" id="ARBA00023186"/>
    </source>
</evidence>
<dbReference type="OrthoDB" id="9791746at2"/>
<keyword evidence="2 10" id="KW-0732">Signal</keyword>
<dbReference type="PANTHER" id="PTHR47637">
    <property type="entry name" value="CHAPERONE SURA"/>
    <property type="match status" value="1"/>
</dbReference>
<evidence type="ECO:0000313" key="12">
    <source>
        <dbReference type="EMBL" id="EKV30177.1"/>
    </source>
</evidence>
<dbReference type="eggNOG" id="COG0760">
    <property type="taxonomic scope" value="Bacteria"/>
</dbReference>
<keyword evidence="13" id="KW-1185">Reference proteome</keyword>
<comment type="caution">
    <text evidence="12">The sequence shown here is derived from an EMBL/GenBank/DDBJ whole genome shotgun (WGS) entry which is preliminary data.</text>
</comment>
<proteinExistence type="predicted"/>
<keyword evidence="5" id="KW-0143">Chaperone</keyword>
<dbReference type="Gene3D" id="1.10.4030.10">
    <property type="entry name" value="Porin chaperone SurA, peptide-binding domain"/>
    <property type="match status" value="1"/>
</dbReference>
<keyword evidence="3" id="KW-0574">Periplasm</keyword>
<dbReference type="Pfam" id="PF00639">
    <property type="entry name" value="Rotamase"/>
    <property type="match status" value="1"/>
</dbReference>
<dbReference type="PANTHER" id="PTHR47637:SF1">
    <property type="entry name" value="CHAPERONE SURA"/>
    <property type="match status" value="1"/>
</dbReference>
<dbReference type="RefSeq" id="WP_009540685.1">
    <property type="nucleotide sequence ID" value="NZ_ANHY01000009.1"/>
</dbReference>